<dbReference type="Pfam" id="PF13560">
    <property type="entry name" value="HTH_31"/>
    <property type="match status" value="1"/>
</dbReference>
<sequence>MREGGQSSGQLGELIRGLRLTHGWSQSRLASEVCRVSGQCTVTRSEVSRWETGRRIPTPVWLRHLAAALQTPLATFDEAVRTMDRRTLITDLAATAIAPLAAADLIRSGFAAALRSGRPSIEAWQERLEQYGRDYMTQGAGTIRQRLAGDLVLLQQQLEHPQLWAVASKLMTLYGKTFPGSDGAKAAGWYQLAANAADRSGDDDTREWVRGRAAIALGYEGASLPVAAMFANQAVAIGDGRPTLARVNALMGRAHAAAILGDRRTALRLVDDGRRTFDHAGSDEQASDYSVPWWRFNVFTSLLGARIGDEQLVDEAQTAARSALPASLPRFRTHLDMHQGMLLARLGNRDAGATYAQSALDELPPEKHSLTLRMLMDEIKAG</sequence>
<dbReference type="AlphaFoldDB" id="A0A8J4AGJ1"/>
<protein>
    <recommendedName>
        <fullName evidence="1">HTH cro/C1-type domain-containing protein</fullName>
    </recommendedName>
</protein>
<dbReference type="EMBL" id="BOPO01000084">
    <property type="protein sequence ID" value="GIL29150.1"/>
    <property type="molecule type" value="Genomic_DNA"/>
</dbReference>
<evidence type="ECO:0000259" key="1">
    <source>
        <dbReference type="PROSITE" id="PS50943"/>
    </source>
</evidence>
<dbReference type="InterPro" id="IPR010982">
    <property type="entry name" value="Lambda_DNA-bd_dom_sf"/>
</dbReference>
<dbReference type="SUPFAM" id="SSF47413">
    <property type="entry name" value="lambda repressor-like DNA-binding domains"/>
    <property type="match status" value="1"/>
</dbReference>
<proteinExistence type="predicted"/>
<dbReference type="Proteomes" id="UP000614996">
    <property type="component" value="Unassembled WGS sequence"/>
</dbReference>
<dbReference type="Gene3D" id="1.10.260.40">
    <property type="entry name" value="lambda repressor-like DNA-binding domains"/>
    <property type="match status" value="1"/>
</dbReference>
<evidence type="ECO:0000313" key="3">
    <source>
        <dbReference type="Proteomes" id="UP000614996"/>
    </source>
</evidence>
<dbReference type="RefSeq" id="WP_207126824.1">
    <property type="nucleotide sequence ID" value="NZ_BOPO01000084.1"/>
</dbReference>
<feature type="domain" description="HTH cro/C1-type" evidence="1">
    <location>
        <begin position="15"/>
        <end position="76"/>
    </location>
</feature>
<keyword evidence="3" id="KW-1185">Reference proteome</keyword>
<reference evidence="3" key="1">
    <citation type="journal article" date="2021" name="Int. J. Syst. Evol. Microbiol.">
        <title>Actinocatenispora comari sp. nov., an endophytic actinomycete isolated from aerial parts of Comarum salesowianum.</title>
        <authorList>
            <person name="Oyunbileg N."/>
            <person name="Iizaka Y."/>
            <person name="Hamada M."/>
            <person name="Davaapurev B.O."/>
            <person name="Fukumoto A."/>
            <person name="Tsetseg B."/>
            <person name="Kato F."/>
            <person name="Tamura T."/>
            <person name="Batkhuu J."/>
            <person name="Anzai Y."/>
        </authorList>
    </citation>
    <scope>NUCLEOTIDE SEQUENCE [LARGE SCALE GENOMIC DNA]</scope>
    <source>
        <strain evidence="3">NUM-2625</strain>
    </source>
</reference>
<dbReference type="PROSITE" id="PS50943">
    <property type="entry name" value="HTH_CROC1"/>
    <property type="match status" value="1"/>
</dbReference>
<dbReference type="GO" id="GO:0003677">
    <property type="term" value="F:DNA binding"/>
    <property type="evidence" value="ECO:0007669"/>
    <property type="project" value="InterPro"/>
</dbReference>
<dbReference type="SMART" id="SM00530">
    <property type="entry name" value="HTH_XRE"/>
    <property type="match status" value="1"/>
</dbReference>
<comment type="caution">
    <text evidence="2">The sequence shown here is derived from an EMBL/GenBank/DDBJ whole genome shotgun (WGS) entry which is preliminary data.</text>
</comment>
<name>A0A8J4AGJ1_9ACTN</name>
<organism evidence="2 3">
    <name type="scientific">Actinocatenispora comari</name>
    <dbReference type="NCBI Taxonomy" id="2807577"/>
    <lineage>
        <taxon>Bacteria</taxon>
        <taxon>Bacillati</taxon>
        <taxon>Actinomycetota</taxon>
        <taxon>Actinomycetes</taxon>
        <taxon>Micromonosporales</taxon>
        <taxon>Micromonosporaceae</taxon>
        <taxon>Actinocatenispora</taxon>
    </lineage>
</organism>
<accession>A0A8J4AGJ1</accession>
<evidence type="ECO:0000313" key="2">
    <source>
        <dbReference type="EMBL" id="GIL29150.1"/>
    </source>
</evidence>
<gene>
    <name evidence="2" type="ORF">NUM_44040</name>
</gene>
<dbReference type="InterPro" id="IPR001387">
    <property type="entry name" value="Cro/C1-type_HTH"/>
</dbReference>
<dbReference type="CDD" id="cd00093">
    <property type="entry name" value="HTH_XRE"/>
    <property type="match status" value="1"/>
</dbReference>